<keyword evidence="6" id="KW-1185">Reference proteome</keyword>
<evidence type="ECO:0000256" key="4">
    <source>
        <dbReference type="SAM" id="MobiDB-lite"/>
    </source>
</evidence>
<keyword evidence="3" id="KW-0694">RNA-binding</keyword>
<dbReference type="Pfam" id="PF07378">
    <property type="entry name" value="FlbT"/>
    <property type="match status" value="1"/>
</dbReference>
<keyword evidence="5" id="KW-0282">Flagellum</keyword>
<dbReference type="GO" id="GO:0006402">
    <property type="term" value="P:mRNA catabolic process"/>
    <property type="evidence" value="ECO:0007669"/>
    <property type="project" value="InterPro"/>
</dbReference>
<gene>
    <name evidence="5" type="ORF">LAX5112_02747</name>
</gene>
<dbReference type="NCBIfam" id="NF009432">
    <property type="entry name" value="PRK12791.1"/>
    <property type="match status" value="1"/>
</dbReference>
<keyword evidence="5" id="KW-0969">Cilium</keyword>
<sequence>MALKVELKPGERIIIGESVITNDNQRTRLFIEGDAPILREKDILTPETADTPAKRVYLAVQLMYLSTDLERVKESYFTLVNDIVKAAPSTIPYVTRISNSIISGSFYKALKEARKLIEYEGTLISHVQTGSAGLSENQSGGTGITAGTGSDSADESRSPAPAGQG</sequence>
<evidence type="ECO:0000256" key="1">
    <source>
        <dbReference type="ARBA" id="ARBA00022491"/>
    </source>
</evidence>
<feature type="compositionally biased region" description="Polar residues" evidence="4">
    <location>
        <begin position="130"/>
        <end position="139"/>
    </location>
</feature>
<organism evidence="5 6">
    <name type="scientific">Roseibium alexandrii</name>
    <dbReference type="NCBI Taxonomy" id="388408"/>
    <lineage>
        <taxon>Bacteria</taxon>
        <taxon>Pseudomonadati</taxon>
        <taxon>Pseudomonadota</taxon>
        <taxon>Alphaproteobacteria</taxon>
        <taxon>Hyphomicrobiales</taxon>
        <taxon>Stappiaceae</taxon>
        <taxon>Roseibium</taxon>
    </lineage>
</organism>
<dbReference type="STRING" id="388408.LAX5112_02747"/>
<dbReference type="EMBL" id="CXWD01000009">
    <property type="protein sequence ID" value="CTQ71183.1"/>
    <property type="molecule type" value="Genomic_DNA"/>
</dbReference>
<feature type="region of interest" description="Disordered" evidence="4">
    <location>
        <begin position="130"/>
        <end position="165"/>
    </location>
</feature>
<reference evidence="6" key="1">
    <citation type="submission" date="2015-07" db="EMBL/GenBank/DDBJ databases">
        <authorList>
            <person name="Rodrigo-Torres Lidia"/>
            <person name="Arahal R.David."/>
        </authorList>
    </citation>
    <scope>NUCLEOTIDE SEQUENCE [LARGE SCALE GENOMIC DNA]</scope>
    <source>
        <strain evidence="6">CECT 5112</strain>
    </source>
</reference>
<dbReference type="InterPro" id="IPR009967">
    <property type="entry name" value="Flagellum_FlbT"/>
</dbReference>
<proteinExistence type="predicted"/>
<keyword evidence="5" id="KW-0966">Cell projection</keyword>
<dbReference type="GO" id="GO:1902209">
    <property type="term" value="P:negative regulation of bacterial-type flagellum assembly"/>
    <property type="evidence" value="ECO:0007669"/>
    <property type="project" value="InterPro"/>
</dbReference>
<dbReference type="RefSeq" id="WP_055672294.1">
    <property type="nucleotide sequence ID" value="NZ_CXWD01000009.1"/>
</dbReference>
<dbReference type="GO" id="GO:0044781">
    <property type="term" value="P:bacterial-type flagellum organization"/>
    <property type="evidence" value="ECO:0007669"/>
    <property type="project" value="UniProtKB-KW"/>
</dbReference>
<evidence type="ECO:0000256" key="2">
    <source>
        <dbReference type="ARBA" id="ARBA00022795"/>
    </source>
</evidence>
<dbReference type="Proteomes" id="UP000053235">
    <property type="component" value="Unassembled WGS sequence"/>
</dbReference>
<dbReference type="OrthoDB" id="8561314at2"/>
<protein>
    <submittedName>
        <fullName evidence="5">Flagellar biosynthesis repressor FlbT</fullName>
    </submittedName>
</protein>
<evidence type="ECO:0000313" key="5">
    <source>
        <dbReference type="EMBL" id="CTQ71183.1"/>
    </source>
</evidence>
<keyword evidence="2" id="KW-1005">Bacterial flagellum biogenesis</keyword>
<name>A0A0M7ABS3_9HYPH</name>
<evidence type="ECO:0000256" key="3">
    <source>
        <dbReference type="ARBA" id="ARBA00022884"/>
    </source>
</evidence>
<accession>A0A0M7ABS3</accession>
<dbReference type="AlphaFoldDB" id="A0A0M7ABS3"/>
<dbReference type="GO" id="GO:0048027">
    <property type="term" value="F:mRNA 5'-UTR binding"/>
    <property type="evidence" value="ECO:0007669"/>
    <property type="project" value="InterPro"/>
</dbReference>
<evidence type="ECO:0000313" key="6">
    <source>
        <dbReference type="Proteomes" id="UP000053235"/>
    </source>
</evidence>
<keyword evidence="1" id="KW-0678">Repressor</keyword>